<dbReference type="Gene3D" id="2.30.42.10">
    <property type="match status" value="1"/>
</dbReference>
<dbReference type="GO" id="GO:0004222">
    <property type="term" value="F:metalloendopeptidase activity"/>
    <property type="evidence" value="ECO:0007669"/>
    <property type="project" value="InterPro"/>
</dbReference>
<gene>
    <name evidence="7" type="ORF">AFULGI_00014330</name>
</gene>
<feature type="transmembrane region" description="Helical" evidence="5">
    <location>
        <begin position="114"/>
        <end position="134"/>
    </location>
</feature>
<keyword evidence="7" id="KW-0645">Protease</keyword>
<dbReference type="RefSeq" id="WP_010878819.1">
    <property type="nucleotide sequence ID" value="NZ_CP006577.1"/>
</dbReference>
<evidence type="ECO:0000256" key="3">
    <source>
        <dbReference type="ARBA" id="ARBA00022989"/>
    </source>
</evidence>
<dbReference type="AlphaFoldDB" id="A0A075WEM6"/>
<dbReference type="InterPro" id="IPR036034">
    <property type="entry name" value="PDZ_sf"/>
</dbReference>
<evidence type="ECO:0000256" key="4">
    <source>
        <dbReference type="ARBA" id="ARBA00023136"/>
    </source>
</evidence>
<feature type="transmembrane region" description="Helical" evidence="5">
    <location>
        <begin position="476"/>
        <end position="497"/>
    </location>
</feature>
<dbReference type="Proteomes" id="UP000028501">
    <property type="component" value="Chromosome"/>
</dbReference>
<proteinExistence type="predicted"/>
<dbReference type="PRINTS" id="PR01000">
    <property type="entry name" value="SREBPS2PTASE"/>
</dbReference>
<dbReference type="Pfam" id="PF02163">
    <property type="entry name" value="Peptidase_M50"/>
    <property type="match status" value="1"/>
</dbReference>
<feature type="transmembrane region" description="Helical" evidence="5">
    <location>
        <begin position="7"/>
        <end position="25"/>
    </location>
</feature>
<protein>
    <submittedName>
        <fullName evidence="7">Putative membrane-associated Zn-dependent protease 1</fullName>
    </submittedName>
</protein>
<feature type="transmembrane region" description="Helical" evidence="5">
    <location>
        <begin position="187"/>
        <end position="210"/>
    </location>
</feature>
<dbReference type="PANTHER" id="PTHR13325">
    <property type="entry name" value="PROTEASE M50 MEMBRANE-BOUND TRANSCRIPTION FACTOR SITE 2 PROTEASE"/>
    <property type="match status" value="1"/>
</dbReference>
<feature type="transmembrane region" description="Helical" evidence="5">
    <location>
        <begin position="418"/>
        <end position="442"/>
    </location>
</feature>
<dbReference type="PANTHER" id="PTHR13325:SF3">
    <property type="entry name" value="MEMBRANE-BOUND TRANSCRIPTION FACTOR SITE-2 PROTEASE"/>
    <property type="match status" value="1"/>
</dbReference>
<reference evidence="7 8" key="1">
    <citation type="submission" date="2013-07" db="EMBL/GenBank/DDBJ databases">
        <title>Genome of Archaeoglobus fulgidus.</title>
        <authorList>
            <person name="Fiebig A."/>
            <person name="Birkeland N.-K."/>
        </authorList>
    </citation>
    <scope>NUCLEOTIDE SEQUENCE [LARGE SCALE GENOMIC DNA]</scope>
    <source>
        <strain evidence="7 8">DSM 8774</strain>
    </source>
</reference>
<keyword evidence="7" id="KW-0378">Hydrolase</keyword>
<dbReference type="KEGG" id="afg:AFULGI_00014330"/>
<evidence type="ECO:0000256" key="2">
    <source>
        <dbReference type="ARBA" id="ARBA00022692"/>
    </source>
</evidence>
<dbReference type="GO" id="GO:0016020">
    <property type="term" value="C:membrane"/>
    <property type="evidence" value="ECO:0007669"/>
    <property type="project" value="InterPro"/>
</dbReference>
<evidence type="ECO:0000256" key="5">
    <source>
        <dbReference type="SAM" id="Phobius"/>
    </source>
</evidence>
<evidence type="ECO:0000259" key="6">
    <source>
        <dbReference type="Pfam" id="PF02163"/>
    </source>
</evidence>
<dbReference type="GO" id="GO:0031293">
    <property type="term" value="P:membrane protein intracellular domain proteolysis"/>
    <property type="evidence" value="ECO:0007669"/>
    <property type="project" value="TreeGrafter"/>
</dbReference>
<accession>A0A075WEM6</accession>
<evidence type="ECO:0000313" key="8">
    <source>
        <dbReference type="Proteomes" id="UP000028501"/>
    </source>
</evidence>
<dbReference type="GO" id="GO:0005737">
    <property type="term" value="C:cytoplasm"/>
    <property type="evidence" value="ECO:0007669"/>
    <property type="project" value="TreeGrafter"/>
</dbReference>
<comment type="subcellular location">
    <subcellularLocation>
        <location evidence="1">Endomembrane system</location>
        <topology evidence="1">Multi-pass membrane protein</topology>
    </subcellularLocation>
</comment>
<keyword evidence="4 5" id="KW-0472">Membrane</keyword>
<keyword evidence="3 5" id="KW-1133">Transmembrane helix</keyword>
<dbReference type="GeneID" id="24794934"/>
<dbReference type="InterPro" id="IPR008915">
    <property type="entry name" value="Peptidase_M50"/>
</dbReference>
<organism evidence="7 8">
    <name type="scientific">Archaeoglobus fulgidus DSM 8774</name>
    <dbReference type="NCBI Taxonomy" id="1344584"/>
    <lineage>
        <taxon>Archaea</taxon>
        <taxon>Methanobacteriati</taxon>
        <taxon>Methanobacteriota</taxon>
        <taxon>Archaeoglobi</taxon>
        <taxon>Archaeoglobales</taxon>
        <taxon>Archaeoglobaceae</taxon>
        <taxon>Archaeoglobus</taxon>
    </lineage>
</organism>
<keyword evidence="2 5" id="KW-0812">Transmembrane</keyword>
<dbReference type="CDD" id="cd06159">
    <property type="entry name" value="S2P-M50_PDZ_Arch"/>
    <property type="match status" value="1"/>
</dbReference>
<dbReference type="GO" id="GO:0012505">
    <property type="term" value="C:endomembrane system"/>
    <property type="evidence" value="ECO:0007669"/>
    <property type="project" value="UniProtKB-SubCell"/>
</dbReference>
<name>A0A075WEM6_ARCFL</name>
<dbReference type="HOGENOM" id="CLU_042134_1_0_2"/>
<dbReference type="SUPFAM" id="SSF50156">
    <property type="entry name" value="PDZ domain-like"/>
    <property type="match status" value="1"/>
</dbReference>
<feature type="domain" description="Peptidase M50" evidence="6">
    <location>
        <begin position="125"/>
        <end position="483"/>
    </location>
</feature>
<evidence type="ECO:0000313" key="7">
    <source>
        <dbReference type="EMBL" id="AIG98202.1"/>
    </source>
</evidence>
<dbReference type="InterPro" id="IPR001193">
    <property type="entry name" value="MBTPS2"/>
</dbReference>
<evidence type="ECO:0000256" key="1">
    <source>
        <dbReference type="ARBA" id="ARBA00004127"/>
    </source>
</evidence>
<sequence length="501" mass="55699">MSTELESIAYALIAFGAYWGLVEWLRRRGTLERYNITAYGPVLMIRTKKGLELLEKLSRPKRFWRLFADLGLPAVFAGMVFMFSLILIADYIMLISPPQPSELTSPRAALLLPGVNPFIPIVWGTIGLVVTLIVHEFSHAILCRVEGVTVKSLGVILALIPIGGFAEPEEKEIMDKERTKSSARIRIFSAGVVSNFAVAFIAFALFFSLLPTVQPALVAVNDSGVVEGRIVEVNGVKVSSVDDVKAVLQNAEIAEIKIVNGDEIRILSVPAVMGVKVIGLYTENGEKFPAELAGIKAGMLIVRIDETRITGYEDFQRKMQETKPGQRVSVEVYDNGTFRTFNVTLAGKGEKGFLGVYVSTFDSIDGINVFHSKAMLDELKSVPELIKSVGGWLYLIAMPFRFQGFTEALEPLFVAPQWVFWVLNTLYWVGWINFYVGLFNCLPAVPLDGGRVFHEVFAKLLARRYGERAEEMSMKVVKFFAFIVFFSILMSIAIPNIRGLL</sequence>
<dbReference type="EMBL" id="CP006577">
    <property type="protein sequence ID" value="AIG98202.1"/>
    <property type="molecule type" value="Genomic_DNA"/>
</dbReference>
<feature type="transmembrane region" description="Helical" evidence="5">
    <location>
        <begin position="66"/>
        <end position="94"/>
    </location>
</feature>